<dbReference type="OrthoDB" id="67448at2"/>
<evidence type="ECO:0000313" key="3">
    <source>
        <dbReference type="Proteomes" id="UP000193450"/>
    </source>
</evidence>
<accession>A0A1X9N9Y3</accession>
<dbReference type="EMBL" id="CP019343">
    <property type="protein sequence ID" value="ARN74888.1"/>
    <property type="molecule type" value="Genomic_DNA"/>
</dbReference>
<keyword evidence="3" id="KW-1185">Reference proteome</keyword>
<evidence type="ECO:0000313" key="2">
    <source>
        <dbReference type="EMBL" id="ARN74888.1"/>
    </source>
</evidence>
<dbReference type="Pfam" id="PF22945">
    <property type="entry name" value="LEM-3_GIY-YIG"/>
    <property type="match status" value="1"/>
</dbReference>
<reference evidence="2 3" key="1">
    <citation type="submission" date="2016-11" db="EMBL/GenBank/DDBJ databases">
        <title>Trade-off between light-utilization and light-protection in marine flavobacteria.</title>
        <authorList>
            <person name="Kumagai Y."/>
        </authorList>
    </citation>
    <scope>NUCLEOTIDE SEQUENCE [LARGE SCALE GENOMIC DNA]</scope>
    <source>
        <strain evidence="2 3">NBRC 107125</strain>
    </source>
</reference>
<proteinExistence type="predicted"/>
<protein>
    <recommendedName>
        <fullName evidence="1">GIY-YIG domain-containing protein</fullName>
    </recommendedName>
</protein>
<dbReference type="InterPro" id="IPR000305">
    <property type="entry name" value="GIY-YIG_endonuc"/>
</dbReference>
<evidence type="ECO:0000259" key="1">
    <source>
        <dbReference type="PROSITE" id="PS50164"/>
    </source>
</evidence>
<sequence length="250" mass="28109">MENFRYYVYEIRTPDGEVFYVGKGEGGRKDAHLKEALSSEKNSDKLTRLRDIINQNQEPLVRVVGRFKTESEAFAVESTLIHWVYGIDNLANDQSGHGSDYIRPKGLLDHIDGIDTAENVNLQDLKNQVTQRGGKLELVFDVLTKRVAGRDVSMIQAGKKDKYMSIKISSDVALRVYVTSGKDTRLNTWFGLEPGGDKKKLNEFASAINCRVDSNGVFRPDAWLKVKIGLDDIDMLVEKICEADDLFVSS</sequence>
<name>A0A1X9N9Y3_9GAMM</name>
<dbReference type="Proteomes" id="UP000193450">
    <property type="component" value="Chromosome"/>
</dbReference>
<organism evidence="2 3">
    <name type="scientific">Oceanicoccus sagamiensis</name>
    <dbReference type="NCBI Taxonomy" id="716816"/>
    <lineage>
        <taxon>Bacteria</taxon>
        <taxon>Pseudomonadati</taxon>
        <taxon>Pseudomonadota</taxon>
        <taxon>Gammaproteobacteria</taxon>
        <taxon>Cellvibrionales</taxon>
        <taxon>Spongiibacteraceae</taxon>
        <taxon>Oceanicoccus</taxon>
    </lineage>
</organism>
<dbReference type="PROSITE" id="PS50164">
    <property type="entry name" value="GIY_YIG"/>
    <property type="match status" value="1"/>
</dbReference>
<dbReference type="RefSeq" id="WP_085759055.1">
    <property type="nucleotide sequence ID" value="NZ_CP019343.1"/>
</dbReference>
<dbReference type="KEGG" id="osg:BST96_12645"/>
<dbReference type="CDD" id="cd10440">
    <property type="entry name" value="GIY-YIG_COG3680"/>
    <property type="match status" value="1"/>
</dbReference>
<dbReference type="STRING" id="716816.BST96_12645"/>
<dbReference type="AlphaFoldDB" id="A0A1X9N9Y3"/>
<feature type="domain" description="GIY-YIG" evidence="1">
    <location>
        <begin position="4"/>
        <end position="93"/>
    </location>
</feature>
<gene>
    <name evidence="2" type="ORF">BST96_12645</name>
</gene>